<dbReference type="InterPro" id="IPR037401">
    <property type="entry name" value="SnoaL-like"/>
</dbReference>
<dbReference type="AlphaFoldDB" id="A0A2G9C6C5"/>
<dbReference type="SUPFAM" id="SSF54427">
    <property type="entry name" value="NTF2-like"/>
    <property type="match status" value="1"/>
</dbReference>
<accession>A0A2G9C6C5</accession>
<dbReference type="Gene3D" id="3.10.450.50">
    <property type="match status" value="1"/>
</dbReference>
<protein>
    <recommendedName>
        <fullName evidence="1">SnoaL-like domain-containing protein</fullName>
    </recommendedName>
</protein>
<dbReference type="InterPro" id="IPR032710">
    <property type="entry name" value="NTF2-like_dom_sf"/>
</dbReference>
<evidence type="ECO:0000313" key="3">
    <source>
        <dbReference type="Proteomes" id="UP000231501"/>
    </source>
</evidence>
<feature type="domain" description="SnoaL-like" evidence="1">
    <location>
        <begin position="7"/>
        <end position="130"/>
    </location>
</feature>
<sequence>MMTDDPIHAFLGDYATAVLERDLTRFLDLYAQDVQVFDSWDRWHYAGRDDWGGMIAAWFDGIQDVRVRVTATDVTTWCDTQVAGGVATLAFTALDAGGEALRAIENRLTVLMRREQDRWRVVHQHSSVPVDFQSRQVVAR</sequence>
<organism evidence="2 3">
    <name type="scientific">Roseateles chitinivorans</name>
    <dbReference type="NCBI Taxonomy" id="2917965"/>
    <lineage>
        <taxon>Bacteria</taxon>
        <taxon>Pseudomonadati</taxon>
        <taxon>Pseudomonadota</taxon>
        <taxon>Betaproteobacteria</taxon>
        <taxon>Burkholderiales</taxon>
        <taxon>Sphaerotilaceae</taxon>
        <taxon>Roseateles</taxon>
    </lineage>
</organism>
<dbReference type="EMBL" id="PEOG01000048">
    <property type="protein sequence ID" value="PIM52000.1"/>
    <property type="molecule type" value="Genomic_DNA"/>
</dbReference>
<proteinExistence type="predicted"/>
<evidence type="ECO:0000313" key="2">
    <source>
        <dbReference type="EMBL" id="PIM52000.1"/>
    </source>
</evidence>
<comment type="caution">
    <text evidence="2">The sequence shown here is derived from an EMBL/GenBank/DDBJ whole genome shotgun (WGS) entry which is preliminary data.</text>
</comment>
<gene>
    <name evidence="2" type="ORF">CS062_17000</name>
</gene>
<keyword evidence="3" id="KW-1185">Reference proteome</keyword>
<dbReference type="Proteomes" id="UP000231501">
    <property type="component" value="Unassembled WGS sequence"/>
</dbReference>
<evidence type="ECO:0000259" key="1">
    <source>
        <dbReference type="Pfam" id="PF13474"/>
    </source>
</evidence>
<reference evidence="2 3" key="1">
    <citation type="submission" date="2017-11" db="EMBL/GenBank/DDBJ databases">
        <title>Draft genome sequence of Mitsuaria sp. HWN-4.</title>
        <authorList>
            <person name="Gundlapally S.R."/>
        </authorList>
    </citation>
    <scope>NUCLEOTIDE SEQUENCE [LARGE SCALE GENOMIC DNA]</scope>
    <source>
        <strain evidence="2 3">HWN-4</strain>
    </source>
</reference>
<dbReference type="Pfam" id="PF13474">
    <property type="entry name" value="SnoaL_3"/>
    <property type="match status" value="1"/>
</dbReference>
<name>A0A2G9C6C5_9BURK</name>